<protein>
    <submittedName>
        <fullName evidence="2">Thioredoxin-like protein</fullName>
    </submittedName>
</protein>
<reference evidence="1 3" key="1">
    <citation type="submission" date="2017-11" db="EMBL/GenBank/DDBJ databases">
        <title>The genome of Rhizophagus clarus HR1 reveals common genetic basis of auxotrophy among arbuscular mycorrhizal fungi.</title>
        <authorList>
            <person name="Kobayashi Y."/>
        </authorList>
    </citation>
    <scope>NUCLEOTIDE SEQUENCE [LARGE SCALE GENOMIC DNA]</scope>
    <source>
        <strain evidence="1 3">HR1</strain>
    </source>
</reference>
<dbReference type="EMBL" id="BEXD01003802">
    <property type="protein sequence ID" value="GBC02041.1"/>
    <property type="molecule type" value="Genomic_DNA"/>
</dbReference>
<dbReference type="InterPro" id="IPR001544">
    <property type="entry name" value="Aminotrans_IV"/>
</dbReference>
<evidence type="ECO:0000313" key="3">
    <source>
        <dbReference type="Proteomes" id="UP000247702"/>
    </source>
</evidence>
<evidence type="ECO:0000313" key="2">
    <source>
        <dbReference type="EMBL" id="GES81934.1"/>
    </source>
</evidence>
<dbReference type="PANTHER" id="PTHR47703:SF2">
    <property type="entry name" value="D-AMINOACID AMINOTRANSFERASE-LIKE PLP-DEPENDENT ENZYMES SUPERFAMILY PROTEIN"/>
    <property type="match status" value="1"/>
</dbReference>
<proteinExistence type="predicted"/>
<dbReference type="GO" id="GO:0003824">
    <property type="term" value="F:catalytic activity"/>
    <property type="evidence" value="ECO:0007669"/>
    <property type="project" value="InterPro"/>
</dbReference>
<gene>
    <name evidence="2" type="ORF">RCL2_000917000</name>
    <name evidence="1" type="ORF">RclHR1_04420011</name>
</gene>
<dbReference type="InterPro" id="IPR036038">
    <property type="entry name" value="Aminotransferase-like"/>
</dbReference>
<organism evidence="1 3">
    <name type="scientific">Rhizophagus clarus</name>
    <dbReference type="NCBI Taxonomy" id="94130"/>
    <lineage>
        <taxon>Eukaryota</taxon>
        <taxon>Fungi</taxon>
        <taxon>Fungi incertae sedis</taxon>
        <taxon>Mucoromycota</taxon>
        <taxon>Glomeromycotina</taxon>
        <taxon>Glomeromycetes</taxon>
        <taxon>Glomerales</taxon>
        <taxon>Glomeraceae</taxon>
        <taxon>Rhizophagus</taxon>
    </lineage>
</organism>
<keyword evidence="3" id="KW-1185">Reference proteome</keyword>
<dbReference type="OrthoDB" id="59470at2759"/>
<reference evidence="2" key="2">
    <citation type="submission" date="2019-10" db="EMBL/GenBank/DDBJ databases">
        <title>Conservation and host-specific expression of non-tandemly repeated heterogenous ribosome RNA gene in arbuscular mycorrhizal fungi.</title>
        <authorList>
            <person name="Maeda T."/>
            <person name="Kobayashi Y."/>
            <person name="Nakagawa T."/>
            <person name="Ezawa T."/>
            <person name="Yamaguchi K."/>
            <person name="Bino T."/>
            <person name="Nishimoto Y."/>
            <person name="Shigenobu S."/>
            <person name="Kawaguchi M."/>
        </authorList>
    </citation>
    <scope>NUCLEOTIDE SEQUENCE</scope>
    <source>
        <strain evidence="2">HR1</strain>
    </source>
</reference>
<dbReference type="Gene3D" id="3.20.10.10">
    <property type="entry name" value="D-amino Acid Aminotransferase, subunit A, domain 2"/>
    <property type="match status" value="1"/>
</dbReference>
<comment type="caution">
    <text evidence="1">The sequence shown here is derived from an EMBL/GenBank/DDBJ whole genome shotgun (WGS) entry which is preliminary data.</text>
</comment>
<name>A0A2Z6RIY4_9GLOM</name>
<dbReference type="Proteomes" id="UP000247702">
    <property type="component" value="Unassembled WGS sequence"/>
</dbReference>
<dbReference type="InterPro" id="IPR043132">
    <property type="entry name" value="BCAT-like_C"/>
</dbReference>
<dbReference type="Pfam" id="PF01063">
    <property type="entry name" value="Aminotran_4"/>
    <property type="match status" value="1"/>
</dbReference>
<sequence>MDSHDFNNTRNDNELSVIVERLKSSDEKNLDDPDCTINEVEVSSGDFLLKYPRGAYTSARTVKRKSVMDLQSHIDRMVHSLRLMKFISEEVVPTEKCQDDKENNSFEAEESSQVTRELISYRKSDTFKLMIIPLLRKGLSRYCEIKEQNNKGECEDEIKITILVCYSFKEKRPILVAHFINLHSLKISSCKVEVYGEPRKSAEAKDSQWVRDRKSLESSMQPGFNEIILSDSCTHNIYEGLSSNFFAVLYNPDKKEPLVVTAPLQYVLEGTILKIVKIVCERDKIDFQFWFPNANDAEQWKGAFITSTSRLVLPIELIKFRDGRPFAKLPSHNDTIDHIKNEVEKEIFHRAYRILR</sequence>
<dbReference type="SUPFAM" id="SSF56752">
    <property type="entry name" value="D-aminoacid aminotransferase-like PLP-dependent enzymes"/>
    <property type="match status" value="1"/>
</dbReference>
<evidence type="ECO:0000313" key="1">
    <source>
        <dbReference type="EMBL" id="GBC02041.1"/>
    </source>
</evidence>
<accession>A0A2Z6RIY4</accession>
<dbReference type="AlphaFoldDB" id="A0A2Z6RIY4"/>
<dbReference type="PANTHER" id="PTHR47703">
    <property type="entry name" value="D-AMINOACID AMINOTRANSFERASE-LIKE PLP-DEPENDENT ENZYMES SUPERFAMILY PROTEIN"/>
    <property type="match status" value="1"/>
</dbReference>
<dbReference type="EMBL" id="BLAL01000058">
    <property type="protein sequence ID" value="GES81934.1"/>
    <property type="molecule type" value="Genomic_DNA"/>
</dbReference>
<dbReference type="Proteomes" id="UP000615446">
    <property type="component" value="Unassembled WGS sequence"/>
</dbReference>